<dbReference type="GO" id="GO:0005737">
    <property type="term" value="C:cytoplasm"/>
    <property type="evidence" value="ECO:0007669"/>
    <property type="project" value="TreeGrafter"/>
</dbReference>
<name>A0A1Q2YFZ1_9ASCO</name>
<evidence type="ECO:0000259" key="5">
    <source>
        <dbReference type="Pfam" id="PF01416"/>
    </source>
</evidence>
<dbReference type="FunFam" id="3.30.70.580:FF:000020">
    <property type="entry name" value="tRNA pseudouridine synthase"/>
    <property type="match status" value="1"/>
</dbReference>
<keyword evidence="3" id="KW-0413">Isomerase</keyword>
<sequence length="460" mass="53063">MQRWQRIMRAKQLWKLIGVRNMSAQNEGESNLIDYTNWSKKQLLKRVLELEGRPNLVLETAVKPGETQTSDNLLPKKHKKQKQFDFSKYSTRKIALRFAYLGWDYQGLALQGEVTNLPTVEAKIMEALYKVKLIGSPDQGECEFSRCGRTDKGVSAMNQVISLKVRSKLSEEELKDSVNDTKEIDYIKTLNQSLPDDIRIHSICLRPPPDFDARFSCTYRYYKYIFNGEGLDIEAMNRAAGHFLGENDFRNFCKIDASKQIYNFKRTILCSQIDKLPGNENLYVFNLKGTAFLWHQVRCMIAVLLTVAQRYEEPNIVKELLNVDLYPSRPVYKMAHDIPLVLYDCGFDEALVKWTTGPTRTFNVNKVVDGLWNDYKVKSTIVDFMKKLTEEKDTKGRSGKICVNLGDGIGQAMNSYIKYEKRNRLETADQINAKWKGKKNSSNLSQKRNHSEIDSDSLYS</sequence>
<feature type="region of interest" description="Disordered" evidence="4">
    <location>
        <begin position="436"/>
        <end position="460"/>
    </location>
</feature>
<dbReference type="InterPro" id="IPR020103">
    <property type="entry name" value="PsdUridine_synth_cat_dom_sf"/>
</dbReference>
<keyword evidence="7" id="KW-1185">Reference proteome</keyword>
<evidence type="ECO:0000313" key="6">
    <source>
        <dbReference type="EMBL" id="GAV28401.1"/>
    </source>
</evidence>
<feature type="domain" description="Pseudouridine synthase I TruA alpha/beta" evidence="5">
    <location>
        <begin position="239"/>
        <end position="348"/>
    </location>
</feature>
<dbReference type="PANTHER" id="PTHR11142">
    <property type="entry name" value="PSEUDOURIDYLATE SYNTHASE"/>
    <property type="match status" value="1"/>
</dbReference>
<dbReference type="SUPFAM" id="SSF55120">
    <property type="entry name" value="Pseudouridine synthase"/>
    <property type="match status" value="1"/>
</dbReference>
<proteinExistence type="inferred from homology"/>
<dbReference type="GO" id="GO:0003723">
    <property type="term" value="F:RNA binding"/>
    <property type="evidence" value="ECO:0007669"/>
    <property type="project" value="InterPro"/>
</dbReference>
<dbReference type="Proteomes" id="UP000186136">
    <property type="component" value="Unassembled WGS sequence"/>
</dbReference>
<evidence type="ECO:0000256" key="3">
    <source>
        <dbReference type="ARBA" id="ARBA00023235"/>
    </source>
</evidence>
<dbReference type="GO" id="GO:0031119">
    <property type="term" value="P:tRNA pseudouridine synthesis"/>
    <property type="evidence" value="ECO:0007669"/>
    <property type="project" value="TreeGrafter"/>
</dbReference>
<reference evidence="6 7" key="1">
    <citation type="submission" date="2016-08" db="EMBL/GenBank/DDBJ databases">
        <title>Whole genome shotgun sequence of Pichia membranifaciens KS47-1.</title>
        <authorList>
            <person name="Konishi M."/>
            <person name="Ishida M."/>
            <person name="Arakawa T."/>
            <person name="Kato Y."/>
            <person name="Horiuchi J."/>
        </authorList>
    </citation>
    <scope>NUCLEOTIDE SEQUENCE [LARGE SCALE GENOMIC DNA]</scope>
    <source>
        <strain evidence="6 7">KS47-1</strain>
    </source>
</reference>
<dbReference type="GO" id="GO:0005634">
    <property type="term" value="C:nucleus"/>
    <property type="evidence" value="ECO:0007669"/>
    <property type="project" value="TreeGrafter"/>
</dbReference>
<dbReference type="PANTHER" id="PTHR11142:SF5">
    <property type="entry name" value="TRNA PSEUDOURIDINE(38_39) SYNTHASE"/>
    <property type="match status" value="1"/>
</dbReference>
<protein>
    <recommendedName>
        <fullName evidence="5">Pseudouridine synthase I TruA alpha/beta domain-containing protein</fullName>
    </recommendedName>
</protein>
<dbReference type="HAMAP" id="MF_00171">
    <property type="entry name" value="TruA"/>
    <property type="match status" value="1"/>
</dbReference>
<dbReference type="InterPro" id="IPR041707">
    <property type="entry name" value="Pus3-like"/>
</dbReference>
<keyword evidence="2" id="KW-0819">tRNA processing</keyword>
<dbReference type="Pfam" id="PF01416">
    <property type="entry name" value="PseudoU_synth_1"/>
    <property type="match status" value="1"/>
</dbReference>
<evidence type="ECO:0000256" key="2">
    <source>
        <dbReference type="ARBA" id="ARBA00022694"/>
    </source>
</evidence>
<dbReference type="GO" id="GO:1990481">
    <property type="term" value="P:mRNA pseudouridine synthesis"/>
    <property type="evidence" value="ECO:0007669"/>
    <property type="project" value="TreeGrafter"/>
</dbReference>
<comment type="caution">
    <text evidence="6">The sequence shown here is derived from an EMBL/GenBank/DDBJ whole genome shotgun (WGS) entry which is preliminary data.</text>
</comment>
<dbReference type="InterPro" id="IPR020097">
    <property type="entry name" value="PsdUridine_synth_TruA_a/b_dom"/>
</dbReference>
<comment type="similarity">
    <text evidence="1">Belongs to the tRNA pseudouridine synthase TruA family.</text>
</comment>
<evidence type="ECO:0000313" key="7">
    <source>
        <dbReference type="Proteomes" id="UP000186136"/>
    </source>
</evidence>
<evidence type="ECO:0000256" key="1">
    <source>
        <dbReference type="ARBA" id="ARBA00009375"/>
    </source>
</evidence>
<dbReference type="InterPro" id="IPR020095">
    <property type="entry name" value="PsdUridine_synth_TruA_C"/>
</dbReference>
<accession>A0A1Q2YFZ1</accession>
<dbReference type="Gene3D" id="3.30.70.580">
    <property type="entry name" value="Pseudouridine synthase I, catalytic domain, N-terminal subdomain"/>
    <property type="match status" value="1"/>
</dbReference>
<dbReference type="InterPro" id="IPR020094">
    <property type="entry name" value="TruA/RsuA/RluB/E/F_N"/>
</dbReference>
<dbReference type="Gene3D" id="3.30.70.660">
    <property type="entry name" value="Pseudouridine synthase I, catalytic domain, C-terminal subdomain"/>
    <property type="match status" value="1"/>
</dbReference>
<dbReference type="GO" id="GO:0009982">
    <property type="term" value="F:pseudouridine synthase activity"/>
    <property type="evidence" value="ECO:0007669"/>
    <property type="project" value="InterPro"/>
</dbReference>
<dbReference type="CDD" id="cd02569">
    <property type="entry name" value="PseudoU_synth_ScPus3"/>
    <property type="match status" value="1"/>
</dbReference>
<dbReference type="NCBIfam" id="TIGR00071">
    <property type="entry name" value="hisT_truA"/>
    <property type="match status" value="1"/>
</dbReference>
<gene>
    <name evidence="6" type="ORF">PMKS-001872</name>
</gene>
<dbReference type="EMBL" id="BDGI01000069">
    <property type="protein sequence ID" value="GAV28401.1"/>
    <property type="molecule type" value="Genomic_DNA"/>
</dbReference>
<organism evidence="6 7">
    <name type="scientific">Pichia membranifaciens</name>
    <dbReference type="NCBI Taxonomy" id="4926"/>
    <lineage>
        <taxon>Eukaryota</taxon>
        <taxon>Fungi</taxon>
        <taxon>Dikarya</taxon>
        <taxon>Ascomycota</taxon>
        <taxon>Saccharomycotina</taxon>
        <taxon>Pichiomycetes</taxon>
        <taxon>Pichiales</taxon>
        <taxon>Pichiaceae</taxon>
        <taxon>Pichia</taxon>
    </lineage>
</organism>
<evidence type="ECO:0000256" key="4">
    <source>
        <dbReference type="SAM" id="MobiDB-lite"/>
    </source>
</evidence>
<dbReference type="OrthoDB" id="25767at2759"/>
<dbReference type="AlphaFoldDB" id="A0A1Q2YFZ1"/>
<dbReference type="InterPro" id="IPR001406">
    <property type="entry name" value="PsdUridine_synth_TruA"/>
</dbReference>